<organism evidence="2 3">
    <name type="scientific">Vibrio halioticoli NBRC 102217</name>
    <dbReference type="NCBI Taxonomy" id="1219072"/>
    <lineage>
        <taxon>Bacteria</taxon>
        <taxon>Pseudomonadati</taxon>
        <taxon>Pseudomonadota</taxon>
        <taxon>Gammaproteobacteria</taxon>
        <taxon>Vibrionales</taxon>
        <taxon>Vibrionaceae</taxon>
        <taxon>Vibrio</taxon>
    </lineage>
</organism>
<feature type="chain" id="PRO_5004732278" description="Lipoprotein" evidence="1">
    <location>
        <begin position="33"/>
        <end position="232"/>
    </location>
</feature>
<keyword evidence="3" id="KW-1185">Reference proteome</keyword>
<comment type="caution">
    <text evidence="2">The sequence shown here is derived from an EMBL/GenBank/DDBJ whole genome shotgun (WGS) entry which is preliminary data.</text>
</comment>
<gene>
    <name evidence="2" type="ORF">VHA01S_010_00600</name>
</gene>
<sequence>MFNMDRKTKFSYAFLLSILVLLTGCQTSSTPAAPIDPPNDPILKILFDQVTFPEGFTAKSDAFVYAYADLNGDNEDELFVLMQDAHFCEAEGCTGYLFDSSKQLLATFTSIKRPILLSRTGNYQWKNIVVASGNSLRLLRYDGQNYPFDATSEPIFNRKSGKAIAHKLVVNSDLYQDGGYQLSERSDLPILAPVEQFKFQFKRESDSNSVFIATANAITGNVFFNKEVIKVD</sequence>
<evidence type="ECO:0000313" key="2">
    <source>
        <dbReference type="EMBL" id="GAD88834.1"/>
    </source>
</evidence>
<accession>V5F138</accession>
<keyword evidence="1" id="KW-0732">Signal</keyword>
<dbReference type="Proteomes" id="UP000017800">
    <property type="component" value="Unassembled WGS sequence"/>
</dbReference>
<dbReference type="AlphaFoldDB" id="V5F138"/>
<dbReference type="RefSeq" id="WP_023403215.1">
    <property type="nucleotide sequence ID" value="NZ_BAUJ01000010.1"/>
</dbReference>
<reference evidence="2 3" key="1">
    <citation type="submission" date="2013-11" db="EMBL/GenBank/DDBJ databases">
        <title>Whole genome shotgun sequence of Vibrio halioticoli NBRC 102217.</title>
        <authorList>
            <person name="Isaki S."/>
            <person name="Kimura A."/>
            <person name="Ohji S."/>
            <person name="Hosoyama A."/>
            <person name="Fujita N."/>
            <person name="Hashimoto M."/>
            <person name="Hosoyama Y."/>
            <person name="Yamazoe A."/>
        </authorList>
    </citation>
    <scope>NUCLEOTIDE SEQUENCE [LARGE SCALE GENOMIC DNA]</scope>
    <source>
        <strain evidence="2 3">NBRC 102217</strain>
    </source>
</reference>
<evidence type="ECO:0000313" key="3">
    <source>
        <dbReference type="Proteomes" id="UP000017800"/>
    </source>
</evidence>
<evidence type="ECO:0008006" key="4">
    <source>
        <dbReference type="Google" id="ProtNLM"/>
    </source>
</evidence>
<feature type="signal peptide" evidence="1">
    <location>
        <begin position="1"/>
        <end position="32"/>
    </location>
</feature>
<protein>
    <recommendedName>
        <fullName evidence="4">Lipoprotein</fullName>
    </recommendedName>
</protein>
<name>V5F138_9VIBR</name>
<dbReference type="eggNOG" id="COG3650">
    <property type="taxonomic scope" value="Bacteria"/>
</dbReference>
<dbReference type="PROSITE" id="PS51257">
    <property type="entry name" value="PROKAR_LIPOPROTEIN"/>
    <property type="match status" value="1"/>
</dbReference>
<evidence type="ECO:0000256" key="1">
    <source>
        <dbReference type="SAM" id="SignalP"/>
    </source>
</evidence>
<proteinExistence type="predicted"/>
<dbReference type="EMBL" id="BAUJ01000010">
    <property type="protein sequence ID" value="GAD88834.1"/>
    <property type="molecule type" value="Genomic_DNA"/>
</dbReference>